<dbReference type="AlphaFoldDB" id="A0A4Y3WT42"/>
<protein>
    <recommendedName>
        <fullName evidence="3">DUF1905 domain-containing protein</fullName>
    </recommendedName>
</protein>
<sequence length="151" mass="16370">MRFTAVTADAGRGRIAIPVPFDPDGTWGAKPVHRVHGTVDGCGVRAVVEADGDGWRIVMGPAWNPGIAPGRTVEVELAPEGPQRGDLAPDLAAALAANPAAGAFFDSLAQFYRRAYLRWIDGTRRRPDERVRRIAHVVELLEQGIKERPRG</sequence>
<dbReference type="EMBL" id="BJNG01000020">
    <property type="protein sequence ID" value="GEC20516.1"/>
    <property type="molecule type" value="Genomic_DNA"/>
</dbReference>
<keyword evidence="2" id="KW-1185">Reference proteome</keyword>
<dbReference type="Proteomes" id="UP000320338">
    <property type="component" value="Unassembled WGS sequence"/>
</dbReference>
<evidence type="ECO:0008006" key="3">
    <source>
        <dbReference type="Google" id="ProtNLM"/>
    </source>
</evidence>
<reference evidence="1 2" key="1">
    <citation type="submission" date="2019-06" db="EMBL/GenBank/DDBJ databases">
        <title>Whole genome shotgun sequence of Pseudonocardia hydrocarbonoxydans NBRC 14498.</title>
        <authorList>
            <person name="Hosoyama A."/>
            <person name="Uohara A."/>
            <person name="Ohji S."/>
            <person name="Ichikawa N."/>
        </authorList>
    </citation>
    <scope>NUCLEOTIDE SEQUENCE [LARGE SCALE GENOMIC DNA]</scope>
    <source>
        <strain evidence="1 2">NBRC 14498</strain>
    </source>
</reference>
<organism evidence="1 2">
    <name type="scientific">Pseudonocardia hydrocarbonoxydans</name>
    <dbReference type="NCBI Taxonomy" id="76726"/>
    <lineage>
        <taxon>Bacteria</taxon>
        <taxon>Bacillati</taxon>
        <taxon>Actinomycetota</taxon>
        <taxon>Actinomycetes</taxon>
        <taxon>Pseudonocardiales</taxon>
        <taxon>Pseudonocardiaceae</taxon>
        <taxon>Pseudonocardia</taxon>
    </lineage>
</organism>
<comment type="caution">
    <text evidence="1">The sequence shown here is derived from an EMBL/GenBank/DDBJ whole genome shotgun (WGS) entry which is preliminary data.</text>
</comment>
<evidence type="ECO:0000313" key="2">
    <source>
        <dbReference type="Proteomes" id="UP000320338"/>
    </source>
</evidence>
<name>A0A4Y3WT42_9PSEU</name>
<evidence type="ECO:0000313" key="1">
    <source>
        <dbReference type="EMBL" id="GEC20516.1"/>
    </source>
</evidence>
<accession>A0A4Y3WT42</accession>
<gene>
    <name evidence="1" type="ORF">PHY01_27990</name>
</gene>
<dbReference type="Pfam" id="PF13376">
    <property type="entry name" value="OmdA"/>
    <property type="match status" value="1"/>
</dbReference>
<proteinExistence type="predicted"/>
<dbReference type="RefSeq" id="WP_246085887.1">
    <property type="nucleotide sequence ID" value="NZ_BAAARZ010000003.1"/>
</dbReference>